<dbReference type="AlphaFoldDB" id="A5GXX6"/>
<sequence>MVTLKLNKKSEDKKDNGKKGKPIKYVYLASHKGVFLVTGEVKESKYSYGVHIIPLHGYYKAKNGTFKAKDLSDYYVILNIDKKNEDLVNAIKNAKLVVIGYKEDEVLIVERGDDNGSAKEN</sequence>
<protein>
    <submittedName>
        <fullName evidence="2">Uncharacterized protein</fullName>
    </submittedName>
</protein>
<reference evidence="2" key="1">
    <citation type="journal article" date="2007" name="Virology">
        <title>A novel Sulfolobus non-conjugative extrachromosomal genetic element capable of integration into the host genome and spreading in the presence of a fusellovirus.</title>
        <authorList>
            <person name="Wang Y."/>
            <person name="Duan Z."/>
            <person name="Zhu H."/>
            <person name="Guo X."/>
            <person name="Wang Z."/>
            <person name="Zhou J."/>
            <person name="She Q."/>
            <person name="Huang L."/>
        </authorList>
    </citation>
    <scope>NUCLEOTIDE SEQUENCE</scope>
    <source>
        <strain evidence="2">P2</strain>
        <plasmid evidence="2">pSSVi</plasmid>
    </source>
</reference>
<accession>A5GXX6</accession>
<evidence type="ECO:0000256" key="1">
    <source>
        <dbReference type="SAM" id="MobiDB-lite"/>
    </source>
</evidence>
<dbReference type="EMBL" id="DQ183185">
    <property type="protein sequence ID" value="ABA64554.1"/>
    <property type="molecule type" value="Genomic_DNA"/>
</dbReference>
<keyword evidence="2" id="KW-0614">Plasmid</keyword>
<organism evidence="2">
    <name type="scientific">Saccharolobus solfataricus (strain ATCC 35092 / DSM 1617 / JCM 11322 / P2)</name>
    <name type="common">Sulfolobus solfataricus</name>
    <dbReference type="NCBI Taxonomy" id="273057"/>
    <lineage>
        <taxon>Archaea</taxon>
        <taxon>Thermoproteota</taxon>
        <taxon>Thermoprotei</taxon>
        <taxon>Sulfolobales</taxon>
        <taxon>Sulfolobaceae</taxon>
        <taxon>Saccharolobus</taxon>
    </lineage>
</organism>
<feature type="region of interest" description="Disordered" evidence="1">
    <location>
        <begin position="1"/>
        <end position="20"/>
    </location>
</feature>
<geneLocation type="plasmid" evidence="2">
    <name>pSSVi</name>
</geneLocation>
<evidence type="ECO:0000313" key="2">
    <source>
        <dbReference type="EMBL" id="ABA64554.1"/>
    </source>
</evidence>
<dbReference type="RefSeq" id="WP_012954640.1">
    <property type="nucleotide sequence ID" value="NC_013777.1"/>
</dbReference>
<name>A5GXX6_SACS2</name>
<feature type="compositionally biased region" description="Basic and acidic residues" evidence="1">
    <location>
        <begin position="8"/>
        <end position="18"/>
    </location>
</feature>
<proteinExistence type="predicted"/>